<dbReference type="PROSITE" id="PS51477">
    <property type="entry name" value="PAH"/>
    <property type="match status" value="3"/>
</dbReference>
<sequence length="1285" mass="142337">MKRRLDDNGTPAETLVNTFPPSLSPTRSRSISAISNLTNISYSPQITTSSPYPVDSTSPIHNFAAIMPTLTVHDKAPASSTISVGSAPHAGLHTIPIQHSIQIRNKVHSSVVSTSPGQASSQQFQRLKVEDALSYLDQVKYKFGAQPQVYNDFLDIMKEFKSQSIDTPGVITRVSNLFKGHPELIVGFNTFLPPGYKIEVQSSDSGGYSFQVSVSIPSPSSSTSTLVPSTQTVLHTTSISSISSTVTTTTASAYISAPLSIVNSPMVAKPLPLPSAVNVPPLSTPLTIPSPVTAAPPPVIPANSVLNNVVTTPSAVVPVPSTSPTQSTFTLNEAHQAVSQALIHVESSIANQPIPQNQPVEFNHAINYVNKIKNRFQGQPDKYKRFLEILHTYQKEQRTLKDTAMCVVGGKTLTEAEVYSQVAKLFENQEDLLAEFGQFLPDATSHQSGFSSVKVTSGAEIAFNSARKPSLIGAKSFNNAVLNNSASCVTPNVAVNNTSAPGSAPTPGSTAKFASNNVSSTTPTGASGLLKRSSSMSNSHSSVSMQPAVKKHKSPTLRDISLTEAGKYGTLNDFAFFDRIRKTIHNGEMYKNFLRCLVIYNNEIISEAELLQLTTPFLGAQPELLRWFKEFLGQTDAPCSTTNASSTTSLTASCNSGVTVKEEPFGAGSAKSSVHAQDSFLDSVSYNNVMRSENAIDIDYTTCRRIGASYCAVPDDFNPPKCSGRTELCREVLNDSWVSFPSWSEDSTFVSSRKTQYEEYIYRCEDERFELDVVIETNAATIRVFDGVQKKLARLSSEEVAKFRLDDCLGGTSPSIHQRAIRRIYGEKAVDIIEGLKKNPAASVPVVLKRLKAKEEEWREAQKGFNKIWREQNEKFYLKSLDHQGMNFKQNDMKYLRSKSLMNEIEALFDERQEQQAASAADENGANTAPAGPHLVLPYRDKSVLDDAANLLIHHVKRQTGIHKEDKQKIKSLIRQFIPDLFYHPRQELSDDEREELDEKALKKQPPEEGDDGDVELEKRSASSPECGGGDANGKDVSLDDVKLPVHAISCHPDEHYTLFYADNHWYLFLRLHQILCDRLSRMYERANIIAKQESYSRESSARKESAAISLRLKPKPEIEVEDYYPAMLDMVKNVLDGNMDSTTYEDTLREMFGIHAYIAFTLDKVVSHAVRQLQYLVTDDTCQDCYEMFVKERLKSATGGPCCSAYQRVHAEANYQKRIESLSMESCFRILIYKIDCKITIECLDTDSDNEDPQDNEKWNNVAEDESNRENFSEFNENSEKTES</sequence>
<dbReference type="GO" id="GO:0070822">
    <property type="term" value="C:Sin3-type complex"/>
    <property type="evidence" value="ECO:0007669"/>
    <property type="project" value="TreeGrafter"/>
</dbReference>
<proteinExistence type="predicted"/>
<dbReference type="Gene3D" id="1.20.1160.11">
    <property type="entry name" value="Paired amphipathic helix"/>
    <property type="match status" value="3"/>
</dbReference>
<evidence type="ECO:0000256" key="10">
    <source>
        <dbReference type="ARBA" id="ARBA00023108"/>
    </source>
</evidence>
<feature type="region of interest" description="Disordered" evidence="19">
    <location>
        <begin position="1249"/>
        <end position="1285"/>
    </location>
</feature>
<accession>A0AAN9T5P9</accession>
<comment type="subcellular location">
    <subcellularLocation>
        <location evidence="1">Nucleus</location>
        <location evidence="1">Nucleolus</location>
    </subcellularLocation>
</comment>
<dbReference type="PANTHER" id="PTHR12346">
    <property type="entry name" value="SIN3B-RELATED"/>
    <property type="match status" value="1"/>
</dbReference>
<dbReference type="SMART" id="SM00761">
    <property type="entry name" value="HDAC_interact"/>
    <property type="match status" value="1"/>
</dbReference>
<keyword evidence="5" id="KW-0677">Repeat</keyword>
<evidence type="ECO:0000256" key="7">
    <source>
        <dbReference type="ARBA" id="ARBA00022990"/>
    </source>
</evidence>
<dbReference type="GO" id="GO:0061629">
    <property type="term" value="F:RNA polymerase II-specific DNA-binding transcription factor binding"/>
    <property type="evidence" value="ECO:0007669"/>
    <property type="project" value="UniProtKB-ARBA"/>
</dbReference>
<dbReference type="Pfam" id="PF02671">
    <property type="entry name" value="PAH"/>
    <property type="match status" value="3"/>
</dbReference>
<dbReference type="EMBL" id="JBBCAQ010000038">
    <property type="protein sequence ID" value="KAK7571866.1"/>
    <property type="molecule type" value="Genomic_DNA"/>
</dbReference>
<keyword evidence="7" id="KW-0007">Acetylation</keyword>
<dbReference type="SUPFAM" id="SSF47762">
    <property type="entry name" value="PAH2 domain"/>
    <property type="match status" value="3"/>
</dbReference>
<evidence type="ECO:0000256" key="14">
    <source>
        <dbReference type="ARBA" id="ARBA00061761"/>
    </source>
</evidence>
<evidence type="ECO:0000256" key="13">
    <source>
        <dbReference type="ARBA" id="ARBA00056268"/>
    </source>
</evidence>
<evidence type="ECO:0000256" key="5">
    <source>
        <dbReference type="ARBA" id="ARBA00022737"/>
    </source>
</evidence>
<evidence type="ECO:0000256" key="12">
    <source>
        <dbReference type="ARBA" id="ARBA00023242"/>
    </source>
</evidence>
<evidence type="ECO:0000256" key="18">
    <source>
        <dbReference type="PROSITE-ProRule" id="PRU00810"/>
    </source>
</evidence>
<keyword evidence="4" id="KW-0597">Phosphoprotein</keyword>
<dbReference type="GO" id="GO:0000122">
    <property type="term" value="P:negative regulation of transcription by RNA polymerase II"/>
    <property type="evidence" value="ECO:0007669"/>
    <property type="project" value="TreeGrafter"/>
</dbReference>
<keyword evidence="3" id="KW-1017">Isopeptide bond</keyword>
<dbReference type="GO" id="GO:0048511">
    <property type="term" value="P:rhythmic process"/>
    <property type="evidence" value="ECO:0007669"/>
    <property type="project" value="UniProtKB-KW"/>
</dbReference>
<evidence type="ECO:0000256" key="2">
    <source>
        <dbReference type="ARBA" id="ARBA00022491"/>
    </source>
</evidence>
<evidence type="ECO:0000256" key="8">
    <source>
        <dbReference type="ARBA" id="ARBA00023015"/>
    </source>
</evidence>
<dbReference type="FunFam" id="1.20.1160.11:FF:000001">
    <property type="entry name" value="Paired amphipathic helix protein Sin3"/>
    <property type="match status" value="1"/>
</dbReference>
<dbReference type="Proteomes" id="UP001367676">
    <property type="component" value="Unassembled WGS sequence"/>
</dbReference>
<keyword evidence="11" id="KW-0804">Transcription</keyword>
<evidence type="ECO:0000256" key="15">
    <source>
        <dbReference type="ARBA" id="ARBA00068512"/>
    </source>
</evidence>
<keyword evidence="2" id="KW-0678">Repressor</keyword>
<evidence type="ECO:0000256" key="16">
    <source>
        <dbReference type="ARBA" id="ARBA00075105"/>
    </source>
</evidence>
<dbReference type="InterPro" id="IPR036600">
    <property type="entry name" value="PAH_sf"/>
</dbReference>
<feature type="region of interest" description="Disordered" evidence="19">
    <location>
        <begin position="1"/>
        <end position="23"/>
    </location>
</feature>
<reference evidence="21 22" key="1">
    <citation type="submission" date="2024-03" db="EMBL/GenBank/DDBJ databases">
        <title>Adaptation during the transition from Ophiocordyceps entomopathogen to insect associate is accompanied by gene loss and intensified selection.</title>
        <authorList>
            <person name="Ward C.M."/>
            <person name="Onetto C.A."/>
            <person name="Borneman A.R."/>
        </authorList>
    </citation>
    <scope>NUCLEOTIDE SEQUENCE [LARGE SCALE GENOMIC DNA]</scope>
    <source>
        <strain evidence="21">AWRI1</strain>
        <tissue evidence="21">Single Adult Female</tissue>
    </source>
</reference>
<comment type="caution">
    <text evidence="21">The sequence shown here is derived from an EMBL/GenBank/DDBJ whole genome shotgun (WGS) entry which is preliminary data.</text>
</comment>
<evidence type="ECO:0000256" key="9">
    <source>
        <dbReference type="ARBA" id="ARBA00023054"/>
    </source>
</evidence>
<protein>
    <recommendedName>
        <fullName evidence="15">Paired amphipathic helix protein Sin3a</fullName>
    </recommendedName>
    <alternativeName>
        <fullName evidence="16">Histone deacetylase complex subunit Sin3a</fullName>
    </alternativeName>
    <alternativeName>
        <fullName evidence="17">Transcriptional corepressor Sin3a</fullName>
    </alternativeName>
</protein>
<evidence type="ECO:0000313" key="21">
    <source>
        <dbReference type="EMBL" id="KAK7571866.1"/>
    </source>
</evidence>
<dbReference type="InterPro" id="IPR013194">
    <property type="entry name" value="HDAC_interact_dom"/>
</dbReference>
<evidence type="ECO:0000256" key="17">
    <source>
        <dbReference type="ARBA" id="ARBA00081271"/>
    </source>
</evidence>
<keyword evidence="6" id="KW-0832">Ubl conjugation</keyword>
<evidence type="ECO:0000256" key="4">
    <source>
        <dbReference type="ARBA" id="ARBA00022553"/>
    </source>
</evidence>
<evidence type="ECO:0000256" key="6">
    <source>
        <dbReference type="ARBA" id="ARBA00022843"/>
    </source>
</evidence>
<feature type="region of interest" description="Disordered" evidence="19">
    <location>
        <begin position="499"/>
        <end position="550"/>
    </location>
</feature>
<evidence type="ECO:0000256" key="19">
    <source>
        <dbReference type="SAM" id="MobiDB-lite"/>
    </source>
</evidence>
<dbReference type="Pfam" id="PF16879">
    <property type="entry name" value="Sin3a_C"/>
    <property type="match status" value="1"/>
</dbReference>
<dbReference type="Pfam" id="PF08295">
    <property type="entry name" value="Sin3_corepress"/>
    <property type="match status" value="1"/>
</dbReference>
<comment type="subunit">
    <text evidence="14">Interacts with ARID4B, BRMS1L, HCFC1, HDAC1, HDAC2, MXI1, SAP30L, SAP130, SFPQ and TOPORS. Interacts with OGT (via TPRs 1-6); the interaction mediates transcriptional repression in parallel with histone deacetylase. Interacts with BAZ2A, MXD1, MXD3, MXD4, MBD2, DACH1, NCOR1, NR4A2, REST, RLIM, SAP30, SETDB1, SMYD2, and SUDS3. Interacts with PHF12 in a complex composed of HDAC1, PHF12 and SAP30. Interacts with TET1; the interaction recruits SIN3A to gene promoters. The large PER complex involved in the histone deacetylation is composed of at least HDAC1, PER2, SFPQ and SIN3A. Interacts with KLF11. Interacts with PPHLN1. Found in a complex with YY1, GON4L and HDAC1. Interacts (via PAH2) with FOXK1. Interacts with FOXK2. Found in a complex composed of at least SINHCAF, SIN3A, HDAC1, SAP30, RBBP4, OGT and TET1. Interacts with SINHCAF. Interacts with SPHK2.</text>
</comment>
<dbReference type="FunFam" id="1.20.1160.11:FF:000004">
    <property type="entry name" value="Paired amphipathic helix protein Sin3a"/>
    <property type="match status" value="1"/>
</dbReference>
<feature type="compositionally biased region" description="Basic and acidic residues" evidence="19">
    <location>
        <begin position="1267"/>
        <end position="1285"/>
    </location>
</feature>
<evidence type="ECO:0000256" key="3">
    <source>
        <dbReference type="ARBA" id="ARBA00022499"/>
    </source>
</evidence>
<dbReference type="FunFam" id="1.20.1160.11:FF:000002">
    <property type="entry name" value="Paired amphipathic helix protein SIN3"/>
    <property type="match status" value="1"/>
</dbReference>
<keyword evidence="12 18" id="KW-0539">Nucleus</keyword>
<dbReference type="InterPro" id="IPR003822">
    <property type="entry name" value="PAH"/>
</dbReference>
<evidence type="ECO:0000256" key="11">
    <source>
        <dbReference type="ARBA" id="ARBA00023163"/>
    </source>
</evidence>
<gene>
    <name evidence="21" type="ORF">V9T40_014338</name>
</gene>
<feature type="compositionally biased region" description="Low complexity" evidence="19">
    <location>
        <begin position="533"/>
        <end position="544"/>
    </location>
</feature>
<dbReference type="PANTHER" id="PTHR12346:SF0">
    <property type="entry name" value="SIN3A, ISOFORM G"/>
    <property type="match status" value="1"/>
</dbReference>
<keyword evidence="9" id="KW-0175">Coiled coil</keyword>
<keyword evidence="8" id="KW-0805">Transcription regulation</keyword>
<dbReference type="GO" id="GO:0005730">
    <property type="term" value="C:nucleolus"/>
    <property type="evidence" value="ECO:0007669"/>
    <property type="project" value="UniProtKB-SubCell"/>
</dbReference>
<keyword evidence="22" id="KW-1185">Reference proteome</keyword>
<feature type="region of interest" description="Disordered" evidence="19">
    <location>
        <begin position="988"/>
        <end position="1035"/>
    </location>
</feature>
<feature type="compositionally biased region" description="Polar residues" evidence="19">
    <location>
        <begin position="499"/>
        <end position="525"/>
    </location>
</feature>
<keyword evidence="10" id="KW-0090">Biological rhythms</keyword>
<feature type="region of interest" description="Disordered" evidence="19">
    <location>
        <begin position="913"/>
        <end position="935"/>
    </location>
</feature>
<dbReference type="InterPro" id="IPR039774">
    <property type="entry name" value="Sin3-like"/>
</dbReference>
<name>A0AAN9T5P9_9HEMI</name>
<feature type="domain" description="Histone deacetylase interacting" evidence="20">
    <location>
        <begin position="702"/>
        <end position="802"/>
    </location>
</feature>
<comment type="function">
    <text evidence="13">Acts as a transcriptional repressor. Corepressor for REST. Interacts with MXI1 to repress MYC responsive genes and antagonize MYC oncogenic activities. Also interacts with MXD1-MAX heterodimers to repress transcription by tethering SIN3A to DNA. Acts cooperatively with OGT to repress transcription in parallel with histone deacetylation. Involved in the control of the circadian rhythms. Required for the transcriptional repression of circadian target genes, such as PER1, mediated by the large PER complex through histone deacetylation. Cooperates with FOXK1 to regulate cell cycle progression probably by repressing cell cycle inhibitor genes expression. Required for cortical neuron differentiation and callosal axon elongation.</text>
</comment>
<dbReference type="GO" id="GO:0003714">
    <property type="term" value="F:transcription corepressor activity"/>
    <property type="evidence" value="ECO:0007669"/>
    <property type="project" value="InterPro"/>
</dbReference>
<dbReference type="InterPro" id="IPR031693">
    <property type="entry name" value="Sin3_C"/>
</dbReference>
<feature type="compositionally biased region" description="Basic and acidic residues" evidence="19">
    <location>
        <begin position="997"/>
        <end position="1007"/>
    </location>
</feature>
<evidence type="ECO:0000313" key="22">
    <source>
        <dbReference type="Proteomes" id="UP001367676"/>
    </source>
</evidence>
<evidence type="ECO:0000256" key="1">
    <source>
        <dbReference type="ARBA" id="ARBA00004604"/>
    </source>
</evidence>
<evidence type="ECO:0000259" key="20">
    <source>
        <dbReference type="SMART" id="SM00761"/>
    </source>
</evidence>
<organism evidence="21 22">
    <name type="scientific">Parthenolecanium corni</name>
    <dbReference type="NCBI Taxonomy" id="536013"/>
    <lineage>
        <taxon>Eukaryota</taxon>
        <taxon>Metazoa</taxon>
        <taxon>Ecdysozoa</taxon>
        <taxon>Arthropoda</taxon>
        <taxon>Hexapoda</taxon>
        <taxon>Insecta</taxon>
        <taxon>Pterygota</taxon>
        <taxon>Neoptera</taxon>
        <taxon>Paraneoptera</taxon>
        <taxon>Hemiptera</taxon>
        <taxon>Sternorrhyncha</taxon>
        <taxon>Coccoidea</taxon>
        <taxon>Coccidae</taxon>
        <taxon>Parthenolecanium</taxon>
    </lineage>
</organism>